<protein>
    <recommendedName>
        <fullName evidence="11">Hydroxyethylthiazole kinase</fullName>
        <ecNumber evidence="11">2.7.1.50</ecNumber>
    </recommendedName>
    <alternativeName>
        <fullName evidence="11">4-methyl-5-beta-hydroxyethylthiazole kinase</fullName>
        <shortName evidence="11">TH kinase</shortName>
        <shortName evidence="11">Thz kinase</shortName>
    </alternativeName>
</protein>
<keyword evidence="5 11" id="KW-0479">Metal-binding</keyword>
<dbReference type="InterPro" id="IPR029056">
    <property type="entry name" value="Ribokinase-like"/>
</dbReference>
<keyword evidence="10 11" id="KW-0784">Thiamine biosynthesis</keyword>
<evidence type="ECO:0000256" key="8">
    <source>
        <dbReference type="ARBA" id="ARBA00022840"/>
    </source>
</evidence>
<feature type="binding site" evidence="11">
    <location>
        <position position="167"/>
    </location>
    <ligand>
        <name>ATP</name>
        <dbReference type="ChEBI" id="CHEBI:30616"/>
    </ligand>
</feature>
<feature type="binding site" evidence="11">
    <location>
        <position position="121"/>
    </location>
    <ligand>
        <name>ATP</name>
        <dbReference type="ChEBI" id="CHEBI:30616"/>
    </ligand>
</feature>
<dbReference type="NCBIfam" id="TIGR00694">
    <property type="entry name" value="thiM"/>
    <property type="match status" value="1"/>
</dbReference>
<dbReference type="GO" id="GO:0009229">
    <property type="term" value="P:thiamine diphosphate biosynthetic process"/>
    <property type="evidence" value="ECO:0007669"/>
    <property type="project" value="UniProtKB-UniRule"/>
</dbReference>
<dbReference type="EC" id="2.7.1.50" evidence="11"/>
<keyword evidence="6 11" id="KW-0547">Nucleotide-binding</keyword>
<dbReference type="EMBL" id="QEWE01000008">
    <property type="protein sequence ID" value="REJ30915.1"/>
    <property type="molecule type" value="Genomic_DNA"/>
</dbReference>
<keyword evidence="9 11" id="KW-0460">Magnesium</keyword>
<dbReference type="AlphaFoldDB" id="A0A150M9Q9"/>
<dbReference type="GO" id="GO:0005524">
    <property type="term" value="F:ATP binding"/>
    <property type="evidence" value="ECO:0007669"/>
    <property type="project" value="UniProtKB-UniRule"/>
</dbReference>
<evidence type="ECO:0000256" key="6">
    <source>
        <dbReference type="ARBA" id="ARBA00022741"/>
    </source>
</evidence>
<evidence type="ECO:0000256" key="5">
    <source>
        <dbReference type="ARBA" id="ARBA00022723"/>
    </source>
</evidence>
<comment type="catalytic activity">
    <reaction evidence="1 11">
        <text>5-(2-hydroxyethyl)-4-methylthiazole + ATP = 4-methyl-5-(2-phosphooxyethyl)-thiazole + ADP + H(+)</text>
        <dbReference type="Rhea" id="RHEA:24212"/>
        <dbReference type="ChEBI" id="CHEBI:15378"/>
        <dbReference type="ChEBI" id="CHEBI:17957"/>
        <dbReference type="ChEBI" id="CHEBI:30616"/>
        <dbReference type="ChEBI" id="CHEBI:58296"/>
        <dbReference type="ChEBI" id="CHEBI:456216"/>
        <dbReference type="EC" id="2.7.1.50"/>
    </reaction>
</comment>
<dbReference type="SUPFAM" id="SSF53613">
    <property type="entry name" value="Ribokinase-like"/>
    <property type="match status" value="1"/>
</dbReference>
<dbReference type="PIRSF" id="PIRSF000513">
    <property type="entry name" value="Thz_kinase"/>
    <property type="match status" value="1"/>
</dbReference>
<dbReference type="UniPathway" id="UPA00060">
    <property type="reaction ID" value="UER00139"/>
</dbReference>
<keyword evidence="4 11" id="KW-0808">Transferase</keyword>
<dbReference type="OrthoDB" id="9778146at2"/>
<dbReference type="Pfam" id="PF02110">
    <property type="entry name" value="HK"/>
    <property type="match status" value="1"/>
</dbReference>
<dbReference type="NCBIfam" id="NF006830">
    <property type="entry name" value="PRK09355.1"/>
    <property type="match status" value="1"/>
</dbReference>
<dbReference type="Gene3D" id="3.40.1190.20">
    <property type="match status" value="1"/>
</dbReference>
<comment type="similarity">
    <text evidence="11">Belongs to the Thz kinase family.</text>
</comment>
<evidence type="ECO:0000313" key="13">
    <source>
        <dbReference type="EMBL" id="REJ30915.1"/>
    </source>
</evidence>
<dbReference type="GO" id="GO:0000287">
    <property type="term" value="F:magnesium ion binding"/>
    <property type="evidence" value="ECO:0007669"/>
    <property type="project" value="UniProtKB-UniRule"/>
</dbReference>
<comment type="cofactor">
    <cofactor evidence="2 11">
        <name>Mg(2+)</name>
        <dbReference type="ChEBI" id="CHEBI:18420"/>
    </cofactor>
</comment>
<dbReference type="PATRIC" id="fig|301148.3.peg.2229"/>
<evidence type="ECO:0000256" key="4">
    <source>
        <dbReference type="ARBA" id="ARBA00022679"/>
    </source>
</evidence>
<keyword evidence="7 11" id="KW-0418">Kinase</keyword>
<dbReference type="GO" id="GO:0009228">
    <property type="term" value="P:thiamine biosynthetic process"/>
    <property type="evidence" value="ECO:0007669"/>
    <property type="project" value="UniProtKB-KW"/>
</dbReference>
<sequence>MDARTVCALLNRIRKQKPLIHNITNIVVANFSANGLLALGASPFMASSENEAAEAAKMADALVLNMGTVDEAILKAMVKAGRSANAHGTPVIFDPVGAGATPYRKFVAESLLEELKMTMIRGNAAEISQLIGEQGEVKGVDAGDLKGNPAEWAKRAAKQWQTVVIATGKDDVISDGSKTFLVHNGHPILTQVTGTGCLLSAVAGAFAAVEKDPVKAAVSAVTFYGVAAEIAAEKSGKQGPGSFQMEFINQLALVSEAEILRHGSFEQIE</sequence>
<dbReference type="EMBL" id="LQYT01000021">
    <property type="protein sequence ID" value="KYD21248.1"/>
    <property type="molecule type" value="Genomic_DNA"/>
</dbReference>
<evidence type="ECO:0000256" key="2">
    <source>
        <dbReference type="ARBA" id="ARBA00001946"/>
    </source>
</evidence>
<organism evidence="12 14">
    <name type="scientific">Caldibacillus debilis</name>
    <dbReference type="NCBI Taxonomy" id="301148"/>
    <lineage>
        <taxon>Bacteria</taxon>
        <taxon>Bacillati</taxon>
        <taxon>Bacillota</taxon>
        <taxon>Bacilli</taxon>
        <taxon>Bacillales</taxon>
        <taxon>Bacillaceae</taxon>
        <taxon>Caldibacillus</taxon>
    </lineage>
</organism>
<accession>A0A150M9Q9</accession>
<keyword evidence="8 11" id="KW-0067">ATP-binding</keyword>
<reference evidence="12 14" key="1">
    <citation type="submission" date="2016-01" db="EMBL/GenBank/DDBJ databases">
        <title>Draft Genome Sequences of Seven Thermophilic Sporeformers Isolated from Foods.</title>
        <authorList>
            <person name="Berendsen E.M."/>
            <person name="Wells-Bennik M.H."/>
            <person name="Krawcyk A.O."/>
            <person name="De Jong A."/>
            <person name="Holsappel S."/>
            <person name="Eijlander R.T."/>
            <person name="Kuipers O.P."/>
        </authorList>
    </citation>
    <scope>NUCLEOTIDE SEQUENCE [LARGE SCALE GENOMIC DNA]</scope>
    <source>
        <strain evidence="12 14">B4135</strain>
    </source>
</reference>
<comment type="caution">
    <text evidence="12">The sequence shown here is derived from an EMBL/GenBank/DDBJ whole genome shotgun (WGS) entry which is preliminary data.</text>
</comment>
<evidence type="ECO:0000256" key="1">
    <source>
        <dbReference type="ARBA" id="ARBA00001771"/>
    </source>
</evidence>
<evidence type="ECO:0000313" key="14">
    <source>
        <dbReference type="Proteomes" id="UP000075683"/>
    </source>
</evidence>
<dbReference type="RefSeq" id="WP_061568323.1">
    <property type="nucleotide sequence ID" value="NZ_LQYT01000021.1"/>
</dbReference>
<dbReference type="Proteomes" id="UP000257014">
    <property type="component" value="Unassembled WGS sequence"/>
</dbReference>
<feature type="binding site" evidence="11">
    <location>
        <position position="45"/>
    </location>
    <ligand>
        <name>substrate</name>
    </ligand>
</feature>
<dbReference type="InterPro" id="IPR000417">
    <property type="entry name" value="Hyethyz_kinase"/>
</dbReference>
<evidence type="ECO:0000256" key="10">
    <source>
        <dbReference type="ARBA" id="ARBA00022977"/>
    </source>
</evidence>
<dbReference type="GO" id="GO:0004417">
    <property type="term" value="F:hydroxyethylthiazole kinase activity"/>
    <property type="evidence" value="ECO:0007669"/>
    <property type="project" value="UniProtKB-UniRule"/>
</dbReference>
<dbReference type="PRINTS" id="PR01099">
    <property type="entry name" value="HYETHTZKNASE"/>
</dbReference>
<evidence type="ECO:0000256" key="9">
    <source>
        <dbReference type="ARBA" id="ARBA00022842"/>
    </source>
</evidence>
<evidence type="ECO:0000313" key="12">
    <source>
        <dbReference type="EMBL" id="KYD21248.1"/>
    </source>
</evidence>
<reference evidence="13 15" key="2">
    <citation type="submission" date="2018-03" db="EMBL/GenBank/DDBJ databases">
        <authorList>
            <person name="Keele B.F."/>
        </authorList>
    </citation>
    <scope>NUCLEOTIDE SEQUENCE [LARGE SCALE GENOMIC DNA]</scope>
    <source>
        <strain evidence="13">ZCTH4_d</strain>
    </source>
</reference>
<comment type="function">
    <text evidence="11">Catalyzes the phosphorylation of the hydroxyl group of 4-methyl-5-beta-hydroxyethylthiazole (THZ).</text>
</comment>
<gene>
    <name evidence="11" type="primary">thiM</name>
    <name evidence="12" type="ORF">B4135_0583</name>
    <name evidence="13" type="ORF">C6P37_02470</name>
</gene>
<proteinExistence type="inferred from homology"/>
<dbReference type="Proteomes" id="UP000075683">
    <property type="component" value="Unassembled WGS sequence"/>
</dbReference>
<name>A0A150M9Q9_9BACI</name>
<evidence type="ECO:0000313" key="15">
    <source>
        <dbReference type="Proteomes" id="UP000257014"/>
    </source>
</evidence>
<evidence type="ECO:0000256" key="3">
    <source>
        <dbReference type="ARBA" id="ARBA00004868"/>
    </source>
</evidence>
<evidence type="ECO:0000256" key="11">
    <source>
        <dbReference type="HAMAP-Rule" id="MF_00228"/>
    </source>
</evidence>
<dbReference type="HAMAP" id="MF_00228">
    <property type="entry name" value="Thz_kinase"/>
    <property type="match status" value="1"/>
</dbReference>
<dbReference type="STRING" id="301148.B4135_0583"/>
<dbReference type="CDD" id="cd01170">
    <property type="entry name" value="THZ_kinase"/>
    <property type="match status" value="1"/>
</dbReference>
<evidence type="ECO:0000256" key="7">
    <source>
        <dbReference type="ARBA" id="ARBA00022777"/>
    </source>
</evidence>
<comment type="pathway">
    <text evidence="3 11">Cofactor biosynthesis; thiamine diphosphate biosynthesis; 4-methyl-5-(2-phosphoethyl)-thiazole from 5-(2-hydroxyethyl)-4-methylthiazole: step 1/1.</text>
</comment>
<feature type="binding site" evidence="11">
    <location>
        <position position="194"/>
    </location>
    <ligand>
        <name>substrate</name>
    </ligand>
</feature>